<comment type="caution">
    <text evidence="1">The sequence shown here is derived from an EMBL/GenBank/DDBJ whole genome shotgun (WGS) entry which is preliminary data.</text>
</comment>
<protein>
    <submittedName>
        <fullName evidence="1">4853_t:CDS:1</fullName>
    </submittedName>
</protein>
<keyword evidence="2" id="KW-1185">Reference proteome</keyword>
<dbReference type="Proteomes" id="UP000789860">
    <property type="component" value="Unassembled WGS sequence"/>
</dbReference>
<gene>
    <name evidence="1" type="ORF">SCALOS_LOCUS4709</name>
</gene>
<feature type="non-terminal residue" evidence="1">
    <location>
        <position position="460"/>
    </location>
</feature>
<organism evidence="1 2">
    <name type="scientific">Scutellospora calospora</name>
    <dbReference type="NCBI Taxonomy" id="85575"/>
    <lineage>
        <taxon>Eukaryota</taxon>
        <taxon>Fungi</taxon>
        <taxon>Fungi incertae sedis</taxon>
        <taxon>Mucoromycota</taxon>
        <taxon>Glomeromycotina</taxon>
        <taxon>Glomeromycetes</taxon>
        <taxon>Diversisporales</taxon>
        <taxon>Gigasporaceae</taxon>
        <taxon>Scutellospora</taxon>
    </lineage>
</organism>
<dbReference type="EMBL" id="CAJVPM010006664">
    <property type="protein sequence ID" value="CAG8537584.1"/>
    <property type="molecule type" value="Genomic_DNA"/>
</dbReference>
<accession>A0ACA9LLE5</accession>
<name>A0ACA9LLE5_9GLOM</name>
<proteinExistence type="predicted"/>
<evidence type="ECO:0000313" key="1">
    <source>
        <dbReference type="EMBL" id="CAG8537584.1"/>
    </source>
</evidence>
<sequence length="460" mass="51123">MSKSSLSAPATSIFTTDGEFEFNVNSLNFENYLSSPTSEEAEPKSSSEATQNSPRNSPLQDSPTNISPNQPPRNSKQNFFSLFKKRDSSNTINTSPITRPISAPPQHLLVNTNMLEHDNNLVTAGKTVQNICDLETDQYIIGSVSVPDLPALDTNALDDEYNAMIKLHASDIGNHASDGTYGLGNDFSGGKPSSISSKKHSKRKNSITSEKMNKEDTGFRNTMKNTMRKTSTFFKKLGSKTLDNSTNQSERPPLPDFQTQNSQIKSFETYSSTLNVKKDSLNLEPTTTIDDSFSDNSASIDEKELLKRTLQEYSSVYVDYPLDDDNDRKSGLYRMSLLGANKSVPDNIGRTYDWNARFSSSSDNTESIPVNTNYATNFFDNKRVSGNTFMSLPVIKSEKRKVESKMVLDDIKTFSLSRVKEEDGEDGDTAVQKISTKGLKTIMKGNTKNSSKQYDVKRDV</sequence>
<reference evidence="1" key="1">
    <citation type="submission" date="2021-06" db="EMBL/GenBank/DDBJ databases">
        <authorList>
            <person name="Kallberg Y."/>
            <person name="Tangrot J."/>
            <person name="Rosling A."/>
        </authorList>
    </citation>
    <scope>NUCLEOTIDE SEQUENCE</scope>
    <source>
        <strain evidence="1">AU212A</strain>
    </source>
</reference>
<evidence type="ECO:0000313" key="2">
    <source>
        <dbReference type="Proteomes" id="UP000789860"/>
    </source>
</evidence>